<dbReference type="AlphaFoldDB" id="A0AAN8PQM6"/>
<name>A0AAN8PQM6_PATCE</name>
<keyword evidence="2" id="KW-1185">Reference proteome</keyword>
<dbReference type="Proteomes" id="UP001347796">
    <property type="component" value="Unassembled WGS sequence"/>
</dbReference>
<accession>A0AAN8PQM6</accession>
<evidence type="ECO:0000313" key="2">
    <source>
        <dbReference type="Proteomes" id="UP001347796"/>
    </source>
</evidence>
<comment type="caution">
    <text evidence="1">The sequence shown here is derived from an EMBL/GenBank/DDBJ whole genome shotgun (WGS) entry which is preliminary data.</text>
</comment>
<organism evidence="1 2">
    <name type="scientific">Patella caerulea</name>
    <name type="common">Rayed Mediterranean limpet</name>
    <dbReference type="NCBI Taxonomy" id="87958"/>
    <lineage>
        <taxon>Eukaryota</taxon>
        <taxon>Metazoa</taxon>
        <taxon>Spiralia</taxon>
        <taxon>Lophotrochozoa</taxon>
        <taxon>Mollusca</taxon>
        <taxon>Gastropoda</taxon>
        <taxon>Patellogastropoda</taxon>
        <taxon>Patelloidea</taxon>
        <taxon>Patellidae</taxon>
        <taxon>Patella</taxon>
    </lineage>
</organism>
<evidence type="ECO:0000313" key="1">
    <source>
        <dbReference type="EMBL" id="KAK6181932.1"/>
    </source>
</evidence>
<proteinExistence type="predicted"/>
<dbReference type="PANTHER" id="PTHR46177:SF1">
    <property type="entry name" value="INTEGRASE CATALYTIC DOMAIN-CONTAINING PROTEIN"/>
    <property type="match status" value="1"/>
</dbReference>
<protein>
    <submittedName>
        <fullName evidence="1">Uncharacterized protein</fullName>
    </submittedName>
</protein>
<reference evidence="1 2" key="1">
    <citation type="submission" date="2024-01" db="EMBL/GenBank/DDBJ databases">
        <title>The genome of the rayed Mediterranean limpet Patella caerulea (Linnaeus, 1758).</title>
        <authorList>
            <person name="Anh-Thu Weber A."/>
            <person name="Halstead-Nussloch G."/>
        </authorList>
    </citation>
    <scope>NUCLEOTIDE SEQUENCE [LARGE SCALE GENOMIC DNA]</scope>
    <source>
        <strain evidence="1">AATW-2023a</strain>
        <tissue evidence="1">Whole specimen</tissue>
    </source>
</reference>
<sequence length="137" mass="16058">MLVRASKEKKDFLNRDHPQYSWSIPSLDRRLRHFDIYYTNTDVSIDVLKEAVEEELNGPGALLGYRAMHKKIRKEHGLNVPRDLVYAAMTELDSNDLQERRLLNKTKKEKRCYYSKGPNWVHSLDGFSKSYIPVSCI</sequence>
<dbReference type="PANTHER" id="PTHR46177">
    <property type="entry name" value="INTEGRASE CATALYTIC DOMAIN-CONTAINING PROTEIN"/>
    <property type="match status" value="1"/>
</dbReference>
<gene>
    <name evidence="1" type="ORF">SNE40_009709</name>
</gene>
<dbReference type="EMBL" id="JAZGQO010000007">
    <property type="protein sequence ID" value="KAK6181932.1"/>
    <property type="molecule type" value="Genomic_DNA"/>
</dbReference>